<dbReference type="PANTHER" id="PTHR38459:SF5">
    <property type="entry name" value="CELL WALL TEICHOIC ACID GLYCOSYLATION PROTEIN GTCA"/>
    <property type="match status" value="1"/>
</dbReference>
<evidence type="ECO:0000256" key="5">
    <source>
        <dbReference type="ARBA" id="ARBA00023136"/>
    </source>
</evidence>
<feature type="transmembrane region" description="Helical" evidence="6">
    <location>
        <begin position="38"/>
        <end position="57"/>
    </location>
</feature>
<feature type="transmembrane region" description="Helical" evidence="6">
    <location>
        <begin position="12"/>
        <end position="32"/>
    </location>
</feature>
<evidence type="ECO:0000256" key="1">
    <source>
        <dbReference type="ARBA" id="ARBA00004141"/>
    </source>
</evidence>
<accession>A0AAE6M4A7</accession>
<sequence length="134" mass="15906">MQRINRYRTVMLYLIFGVLTTIINILSYYMLLEWHANIQVAVVISWLLSILFAYSTNKIWFFQSSSQSFRGIIREMSLFFSARVITLLVEMIIIWFGVQLLRQNPIVWKVIDNIVVVLVNYIFSQRVIFQTKTS</sequence>
<evidence type="ECO:0000256" key="4">
    <source>
        <dbReference type="ARBA" id="ARBA00022989"/>
    </source>
</evidence>
<dbReference type="GO" id="GO:0000271">
    <property type="term" value="P:polysaccharide biosynthetic process"/>
    <property type="evidence" value="ECO:0007669"/>
    <property type="project" value="InterPro"/>
</dbReference>
<dbReference type="InterPro" id="IPR007267">
    <property type="entry name" value="GtrA_DPMS_TM"/>
</dbReference>
<keyword evidence="5 6" id="KW-0472">Membrane</keyword>
<dbReference type="Proteomes" id="UP000321332">
    <property type="component" value="Chromosome"/>
</dbReference>
<evidence type="ECO:0000313" key="9">
    <source>
        <dbReference type="Proteomes" id="UP000321332"/>
    </source>
</evidence>
<name>A0AAE6M4A7_LEUCA</name>
<evidence type="ECO:0000313" key="8">
    <source>
        <dbReference type="EMBL" id="QEA33501.1"/>
    </source>
</evidence>
<reference evidence="8 9" key="1">
    <citation type="submission" date="2019-06" db="EMBL/GenBank/DDBJ databases">
        <title>Genome analyses of bacteria isolated from kimchi.</title>
        <authorList>
            <person name="Lee S."/>
            <person name="Ahn S."/>
            <person name="Roh S."/>
        </authorList>
    </citation>
    <scope>NUCLEOTIDE SEQUENCE [LARGE SCALE GENOMIC DNA]</scope>
    <source>
        <strain evidence="8 9">CBA3620</strain>
    </source>
</reference>
<evidence type="ECO:0000256" key="6">
    <source>
        <dbReference type="SAM" id="Phobius"/>
    </source>
</evidence>
<dbReference type="GeneID" id="61187074"/>
<organism evidence="8 9">
    <name type="scientific">Leuconostoc carnosum</name>
    <dbReference type="NCBI Taxonomy" id="1252"/>
    <lineage>
        <taxon>Bacteria</taxon>
        <taxon>Bacillati</taxon>
        <taxon>Bacillota</taxon>
        <taxon>Bacilli</taxon>
        <taxon>Lactobacillales</taxon>
        <taxon>Lactobacillaceae</taxon>
        <taxon>Leuconostoc</taxon>
    </lineage>
</organism>
<evidence type="ECO:0000259" key="7">
    <source>
        <dbReference type="Pfam" id="PF04138"/>
    </source>
</evidence>
<keyword evidence="3 6" id="KW-0812">Transmembrane</keyword>
<dbReference type="GO" id="GO:0005886">
    <property type="term" value="C:plasma membrane"/>
    <property type="evidence" value="ECO:0007669"/>
    <property type="project" value="TreeGrafter"/>
</dbReference>
<comment type="similarity">
    <text evidence="2">Belongs to the GtrA family.</text>
</comment>
<dbReference type="InterPro" id="IPR051401">
    <property type="entry name" value="GtrA_CellWall_Glycosyl"/>
</dbReference>
<evidence type="ECO:0000256" key="2">
    <source>
        <dbReference type="ARBA" id="ARBA00009399"/>
    </source>
</evidence>
<proteinExistence type="inferred from homology"/>
<gene>
    <name evidence="8" type="ORF">FGL89_04890</name>
</gene>
<dbReference type="OMA" id="FFTNDIF"/>
<protein>
    <submittedName>
        <fullName evidence="8">GtrA family protein</fullName>
    </submittedName>
</protein>
<dbReference type="PANTHER" id="PTHR38459">
    <property type="entry name" value="PROPHAGE BACTOPRENOL-LINKED GLUCOSE TRANSLOCASE HOMOLOG"/>
    <property type="match status" value="1"/>
</dbReference>
<comment type="subcellular location">
    <subcellularLocation>
        <location evidence="1">Membrane</location>
        <topology evidence="1">Multi-pass membrane protein</topology>
    </subcellularLocation>
</comment>
<dbReference type="EMBL" id="CP042374">
    <property type="protein sequence ID" value="QEA33501.1"/>
    <property type="molecule type" value="Genomic_DNA"/>
</dbReference>
<evidence type="ECO:0000256" key="3">
    <source>
        <dbReference type="ARBA" id="ARBA00022692"/>
    </source>
</evidence>
<dbReference type="AlphaFoldDB" id="A0AAE6M4A7"/>
<feature type="transmembrane region" description="Helical" evidence="6">
    <location>
        <begin position="78"/>
        <end position="100"/>
    </location>
</feature>
<dbReference type="RefSeq" id="WP_014973552.1">
    <property type="nucleotide sequence ID" value="NZ_CP042374.1"/>
</dbReference>
<keyword evidence="4 6" id="KW-1133">Transmembrane helix</keyword>
<dbReference type="Pfam" id="PF04138">
    <property type="entry name" value="GtrA_DPMS_TM"/>
    <property type="match status" value="1"/>
</dbReference>
<feature type="domain" description="GtrA/DPMS transmembrane" evidence="7">
    <location>
        <begin position="13"/>
        <end position="129"/>
    </location>
</feature>
<feature type="transmembrane region" description="Helical" evidence="6">
    <location>
        <begin position="106"/>
        <end position="123"/>
    </location>
</feature>